<dbReference type="AlphaFoldDB" id="A0A314XR11"/>
<dbReference type="InterPro" id="IPR011032">
    <property type="entry name" value="GroES-like_sf"/>
</dbReference>
<dbReference type="PANTHER" id="PTHR43205:SF7">
    <property type="entry name" value="PROSTAGLANDIN REDUCTASE 1"/>
    <property type="match status" value="1"/>
</dbReference>
<evidence type="ECO:0000259" key="2">
    <source>
        <dbReference type="Pfam" id="PF16884"/>
    </source>
</evidence>
<dbReference type="EMBL" id="PJQY01002079">
    <property type="protein sequence ID" value="PQP96621.1"/>
    <property type="molecule type" value="Genomic_DNA"/>
</dbReference>
<comment type="caution">
    <text evidence="3">The sequence shown here is derived from an EMBL/GenBank/DDBJ whole genome shotgun (WGS) entry which is preliminary data.</text>
</comment>
<evidence type="ECO:0000313" key="4">
    <source>
        <dbReference type="Proteomes" id="UP000250321"/>
    </source>
</evidence>
<dbReference type="InterPro" id="IPR041694">
    <property type="entry name" value="ADH_N_2"/>
</dbReference>
<dbReference type="Gene3D" id="3.90.180.10">
    <property type="entry name" value="Medium-chain alcohol dehydrogenases, catalytic domain"/>
    <property type="match status" value="1"/>
</dbReference>
<evidence type="ECO:0000313" key="3">
    <source>
        <dbReference type="EMBL" id="PQP96621.1"/>
    </source>
</evidence>
<dbReference type="InterPro" id="IPR036291">
    <property type="entry name" value="NAD(P)-bd_dom_sf"/>
</dbReference>
<name>A0A314XR11_PRUYE</name>
<keyword evidence="4" id="KW-1185">Reference proteome</keyword>
<accession>A0A314XR11</accession>
<keyword evidence="1" id="KW-0560">Oxidoreductase</keyword>
<reference evidence="3 4" key="1">
    <citation type="submission" date="2018-02" db="EMBL/GenBank/DDBJ databases">
        <title>Draft genome of wild Prunus yedoensis var. nudiflora.</title>
        <authorList>
            <person name="Baek S."/>
            <person name="Kim J.-H."/>
            <person name="Choi K."/>
            <person name="Kim G.-B."/>
            <person name="Cho A."/>
            <person name="Jang H."/>
            <person name="Shin C.-H."/>
            <person name="Yu H.-J."/>
            <person name="Mun J.-H."/>
        </authorList>
    </citation>
    <scope>NUCLEOTIDE SEQUENCE [LARGE SCALE GENOMIC DNA]</scope>
    <source>
        <strain evidence="4">cv. Jeju island</strain>
        <tissue evidence="3">Leaf</tissue>
    </source>
</reference>
<dbReference type="SUPFAM" id="SSF51735">
    <property type="entry name" value="NAD(P)-binding Rossmann-fold domains"/>
    <property type="match status" value="1"/>
</dbReference>
<proteinExistence type="predicted"/>
<organism evidence="3 4">
    <name type="scientific">Prunus yedoensis var. nudiflora</name>
    <dbReference type="NCBI Taxonomy" id="2094558"/>
    <lineage>
        <taxon>Eukaryota</taxon>
        <taxon>Viridiplantae</taxon>
        <taxon>Streptophyta</taxon>
        <taxon>Embryophyta</taxon>
        <taxon>Tracheophyta</taxon>
        <taxon>Spermatophyta</taxon>
        <taxon>Magnoliopsida</taxon>
        <taxon>eudicotyledons</taxon>
        <taxon>Gunneridae</taxon>
        <taxon>Pentapetalae</taxon>
        <taxon>rosids</taxon>
        <taxon>fabids</taxon>
        <taxon>Rosales</taxon>
        <taxon>Rosaceae</taxon>
        <taxon>Amygdaloideae</taxon>
        <taxon>Amygdaleae</taxon>
        <taxon>Prunus</taxon>
    </lineage>
</organism>
<evidence type="ECO:0000256" key="1">
    <source>
        <dbReference type="ARBA" id="ARBA00023002"/>
    </source>
</evidence>
<dbReference type="InterPro" id="IPR045010">
    <property type="entry name" value="MDR_fam"/>
</dbReference>
<dbReference type="OrthoDB" id="809632at2759"/>
<gene>
    <name evidence="3" type="ORF">Pyn_31573</name>
</gene>
<dbReference type="GO" id="GO:0032440">
    <property type="term" value="F:2-alkenal reductase [NAD(P)H] activity"/>
    <property type="evidence" value="ECO:0007669"/>
    <property type="project" value="TreeGrafter"/>
</dbReference>
<feature type="domain" description="Oxidoreductase N-terminal" evidence="2">
    <location>
        <begin position="14"/>
        <end position="126"/>
    </location>
</feature>
<dbReference type="PANTHER" id="PTHR43205">
    <property type="entry name" value="PROSTAGLANDIN REDUCTASE"/>
    <property type="match status" value="1"/>
</dbReference>
<dbReference type="SUPFAM" id="SSF50129">
    <property type="entry name" value="GroES-like"/>
    <property type="match status" value="1"/>
</dbReference>
<sequence>MESEEGVTKIIRNKQVILRDYVSGFPKESDMQVVSSGTIKLKLPEGCEGVLVKNFYLSCDPYVKGRMTKRDPGSRYLDSFNPGSRISRYGVGKVWESGDPKFKEGDLVWGITGWEEYSLITGTATQSLFKIHNTHDVPLLLYWNSWYFPEGIDIYFDNVGGKMLDAVLLNMKMNGRIAACGMISQYNLEQPEGVHNLLSLIMKQVQLKGFLVFNYYHLYGKFLETVLPAIKEGKRTYVEDVADAC</sequence>
<protein>
    <submittedName>
        <fullName evidence="3">NADP-dependent alkenal double bond reductase P2-like</fullName>
    </submittedName>
</protein>
<dbReference type="Proteomes" id="UP000250321">
    <property type="component" value="Unassembled WGS sequence"/>
</dbReference>
<dbReference type="Pfam" id="PF16884">
    <property type="entry name" value="ADH_N_2"/>
    <property type="match status" value="1"/>
</dbReference>